<keyword evidence="7" id="KW-0272">Extracellular matrix</keyword>
<feature type="binding site" evidence="14">
    <location>
        <begin position="26"/>
        <end position="27"/>
    </location>
    <ligand>
        <name>FAD</name>
        <dbReference type="ChEBI" id="CHEBI:57692"/>
    </ligand>
</feature>
<dbReference type="InterPro" id="IPR012132">
    <property type="entry name" value="GMC_OxRdtase"/>
</dbReference>
<keyword evidence="9 14" id="KW-0274">FAD</keyword>
<feature type="active site" description="Proton acceptor" evidence="13">
    <location>
        <position position="560"/>
    </location>
</feature>
<organism evidence="19 20">
    <name type="scientific">Aspergillus steynii IBT 23096</name>
    <dbReference type="NCBI Taxonomy" id="1392250"/>
    <lineage>
        <taxon>Eukaryota</taxon>
        <taxon>Fungi</taxon>
        <taxon>Dikarya</taxon>
        <taxon>Ascomycota</taxon>
        <taxon>Pezizomycotina</taxon>
        <taxon>Eurotiomycetes</taxon>
        <taxon>Eurotiomycetidae</taxon>
        <taxon>Eurotiales</taxon>
        <taxon>Aspergillaceae</taxon>
        <taxon>Aspergillus</taxon>
        <taxon>Aspergillus subgen. Circumdati</taxon>
    </lineage>
</organism>
<dbReference type="VEuPathDB" id="FungiDB:P170DRAFT_456809"/>
<dbReference type="PROSITE" id="PS00624">
    <property type="entry name" value="GMC_OXRED_2"/>
    <property type="match status" value="1"/>
</dbReference>
<dbReference type="GO" id="GO:0046562">
    <property type="term" value="F:beta-D-glucose oxidase activity"/>
    <property type="evidence" value="ECO:0007669"/>
    <property type="project" value="UniProtKB-EC"/>
</dbReference>
<dbReference type="Pfam" id="PF00732">
    <property type="entry name" value="GMC_oxred_N"/>
    <property type="match status" value="1"/>
</dbReference>
<dbReference type="InterPro" id="IPR000172">
    <property type="entry name" value="GMC_OxRdtase_N"/>
</dbReference>
<evidence type="ECO:0000256" key="10">
    <source>
        <dbReference type="ARBA" id="ARBA00023002"/>
    </source>
</evidence>
<evidence type="ECO:0000313" key="20">
    <source>
        <dbReference type="Proteomes" id="UP000234275"/>
    </source>
</evidence>
<dbReference type="InterPro" id="IPR036188">
    <property type="entry name" value="FAD/NAD-bd_sf"/>
</dbReference>
<comment type="similarity">
    <text evidence="4 15">Belongs to the GMC oxidoreductase family.</text>
</comment>
<evidence type="ECO:0000256" key="7">
    <source>
        <dbReference type="ARBA" id="ARBA00022530"/>
    </source>
</evidence>
<evidence type="ECO:0000256" key="16">
    <source>
        <dbReference type="SAM" id="SignalP"/>
    </source>
</evidence>
<feature type="domain" description="Glucose-methanol-choline oxidoreductase N-terminal" evidence="18">
    <location>
        <begin position="288"/>
        <end position="302"/>
    </location>
</feature>
<dbReference type="EMBL" id="MSFO01000005">
    <property type="protein sequence ID" value="PLB48176.1"/>
    <property type="molecule type" value="Genomic_DNA"/>
</dbReference>
<dbReference type="PANTHER" id="PTHR11552">
    <property type="entry name" value="GLUCOSE-METHANOL-CHOLINE GMC OXIDOREDUCTASE"/>
    <property type="match status" value="1"/>
</dbReference>
<comment type="catalytic activity">
    <reaction evidence="11">
        <text>beta-D-glucose + O2 = D-glucono-1,5-lactone + H2O2</text>
        <dbReference type="Rhea" id="RHEA:11428"/>
        <dbReference type="ChEBI" id="CHEBI:15379"/>
        <dbReference type="ChEBI" id="CHEBI:15903"/>
        <dbReference type="ChEBI" id="CHEBI:16217"/>
        <dbReference type="ChEBI" id="CHEBI:16240"/>
        <dbReference type="EC" id="1.1.3.4"/>
    </reaction>
    <physiologicalReaction direction="left-to-right" evidence="11">
        <dbReference type="Rhea" id="RHEA:11429"/>
    </physiologicalReaction>
</comment>
<dbReference type="EC" id="1.1.3.4" evidence="12"/>
<dbReference type="PIRSF" id="PIRSF000137">
    <property type="entry name" value="Alcohol_oxidase"/>
    <property type="match status" value="1"/>
</dbReference>
<dbReference type="SUPFAM" id="SSF51905">
    <property type="entry name" value="FAD/NAD(P)-binding domain"/>
    <property type="match status" value="1"/>
</dbReference>
<comment type="subcellular location">
    <subcellularLocation>
        <location evidence="2">Secreted</location>
        <location evidence="2">Cell wall</location>
    </subcellularLocation>
    <subcellularLocation>
        <location evidence="3">Secreted</location>
        <location evidence="3">Extracellular space</location>
        <location evidence="3">Extracellular matrix</location>
    </subcellularLocation>
</comment>
<dbReference type="PROSITE" id="PS00623">
    <property type="entry name" value="GMC_OXRED_1"/>
    <property type="match status" value="1"/>
</dbReference>
<evidence type="ECO:0000256" key="6">
    <source>
        <dbReference type="ARBA" id="ARBA00022512"/>
    </source>
</evidence>
<feature type="active site" description="Proton donor" evidence="13">
    <location>
        <position position="517"/>
    </location>
</feature>
<evidence type="ECO:0000256" key="9">
    <source>
        <dbReference type="ARBA" id="ARBA00022827"/>
    </source>
</evidence>
<evidence type="ECO:0000256" key="15">
    <source>
        <dbReference type="RuleBase" id="RU003968"/>
    </source>
</evidence>
<comment type="subunit">
    <text evidence="5">Homodimer.</text>
</comment>
<protein>
    <recommendedName>
        <fullName evidence="12">glucose oxidase</fullName>
        <ecNumber evidence="12">1.1.3.4</ecNumber>
    </recommendedName>
</protein>
<dbReference type="GeneID" id="36559349"/>
<evidence type="ECO:0000256" key="13">
    <source>
        <dbReference type="PIRSR" id="PIRSR000137-1"/>
    </source>
</evidence>
<evidence type="ECO:0000256" key="8">
    <source>
        <dbReference type="ARBA" id="ARBA00022630"/>
    </source>
</evidence>
<dbReference type="Pfam" id="PF05199">
    <property type="entry name" value="GMC_oxred_C"/>
    <property type="match status" value="1"/>
</dbReference>
<reference evidence="19 20" key="1">
    <citation type="submission" date="2016-12" db="EMBL/GenBank/DDBJ databases">
        <title>The genomes of Aspergillus section Nigri reveals drivers in fungal speciation.</title>
        <authorList>
            <consortium name="DOE Joint Genome Institute"/>
            <person name="Vesth T.C."/>
            <person name="Nybo J."/>
            <person name="Theobald S."/>
            <person name="Brandl J."/>
            <person name="Frisvad J.C."/>
            <person name="Nielsen K.F."/>
            <person name="Lyhne E.K."/>
            <person name="Kogle M.E."/>
            <person name="Kuo A."/>
            <person name="Riley R."/>
            <person name="Clum A."/>
            <person name="Nolan M."/>
            <person name="Lipzen A."/>
            <person name="Salamov A."/>
            <person name="Henrissat B."/>
            <person name="Wiebenga A."/>
            <person name="De Vries R.P."/>
            <person name="Grigoriev I.V."/>
            <person name="Mortensen U.H."/>
            <person name="Andersen M.R."/>
            <person name="Baker S.E."/>
        </authorList>
    </citation>
    <scope>NUCLEOTIDE SEQUENCE [LARGE SCALE GENOMIC DNA]</scope>
    <source>
        <strain evidence="19 20">IBT 23096</strain>
    </source>
</reference>
<keyword evidence="6" id="KW-0134">Cell wall</keyword>
<dbReference type="InterPro" id="IPR027424">
    <property type="entry name" value="Glucose_Oxidase_domain_2"/>
</dbReference>
<dbReference type="STRING" id="1392250.A0A2I2G5L9"/>
<gene>
    <name evidence="19" type="ORF">P170DRAFT_456809</name>
</gene>
<dbReference type="AlphaFoldDB" id="A0A2I2G5L9"/>
<evidence type="ECO:0000256" key="4">
    <source>
        <dbReference type="ARBA" id="ARBA00010790"/>
    </source>
</evidence>
<feature type="binding site" evidence="14">
    <location>
        <position position="99"/>
    </location>
    <ligand>
        <name>FAD</name>
        <dbReference type="ChEBI" id="CHEBI:57692"/>
    </ligand>
</feature>
<evidence type="ECO:0000256" key="14">
    <source>
        <dbReference type="PIRSR" id="PIRSR000137-2"/>
    </source>
</evidence>
<comment type="cofactor">
    <cofactor evidence="1 14">
        <name>FAD</name>
        <dbReference type="ChEBI" id="CHEBI:57692"/>
    </cofactor>
</comment>
<name>A0A2I2G5L9_9EURO</name>
<dbReference type="Gene3D" id="3.50.50.60">
    <property type="entry name" value="FAD/NAD(P)-binding domain"/>
    <property type="match status" value="1"/>
</dbReference>
<dbReference type="GO" id="GO:0050660">
    <property type="term" value="F:flavin adenine dinucleotide binding"/>
    <property type="evidence" value="ECO:0007669"/>
    <property type="project" value="InterPro"/>
</dbReference>
<evidence type="ECO:0000256" key="11">
    <source>
        <dbReference type="ARBA" id="ARBA00049435"/>
    </source>
</evidence>
<evidence type="ECO:0000256" key="5">
    <source>
        <dbReference type="ARBA" id="ARBA00011738"/>
    </source>
</evidence>
<evidence type="ECO:0000256" key="12">
    <source>
        <dbReference type="ARBA" id="ARBA00049722"/>
    </source>
</evidence>
<feature type="domain" description="Glucose-methanol-choline oxidoreductase N-terminal" evidence="17">
    <location>
        <begin position="93"/>
        <end position="116"/>
    </location>
</feature>
<keyword evidence="16" id="KW-0732">Signal</keyword>
<evidence type="ECO:0000259" key="17">
    <source>
        <dbReference type="PROSITE" id="PS00623"/>
    </source>
</evidence>
<evidence type="ECO:0000259" key="18">
    <source>
        <dbReference type="PROSITE" id="PS00624"/>
    </source>
</evidence>
<keyword evidence="7" id="KW-0964">Secreted</keyword>
<dbReference type="RefSeq" id="XP_024703478.1">
    <property type="nucleotide sequence ID" value="XM_024851650.1"/>
</dbReference>
<feature type="chain" id="PRO_5014151800" description="glucose oxidase" evidence="16">
    <location>
        <begin position="16"/>
        <end position="586"/>
    </location>
</feature>
<sequence length="586" mass="64733">MLFTWIIFITGVIAAEYDYVIVGGGTSGLAVANRLSEDSNVSVLVIEAGDSVYDNPNVTDISRLGLTYDSPLDWAFQTTEQTFGGRQQVMRAGKALGGTSVMNGGAYARAEPSQLDAFKRFGIDEWSWKSLYPFYLKSESFHAPDQGQIDAGATFVPRYHGFRGPVSVGFRPMSKGENDLTSAMNRTLASMGLPWNSDLNSGDMRGFTLHPYTVDPDDIRSDAARAYYWPNKNRTNLHVKLNTFATRLVWSDKDEEAEIRAEGVEVHETKHGKRDVITARKEVILAAGAMRSPVILELSGVGSPRILEKHGIPVRIDLPSVGENLQDQLNTSIVVSTKTPVTGTRTVAFASVEDVFGSSAESVAKSIRSQLSQYAKAVAQESNGSMKEEDLQRLFEIQHDLIFLDKIPAAEFVFIRQGTHTLHTGYWGLLPFARGNVHISSSDPLSPPTVNPNFGMLDWDVQIQIGMSKFLRRMFQTGELKEIIDNETLPGLDDVPEDATDEEWTRWIGEQYTPNYHAIGTTSMLPREMGGVVDARLKVYGTSNVRVVDASIQPLQLCGHPVANLYGIAEWVAERIKEDHSVSHGL</sequence>
<dbReference type="PANTHER" id="PTHR11552:SF201">
    <property type="entry name" value="GLUCOSE-METHANOL-CHOLINE OXIDOREDUCTASE N-TERMINAL DOMAIN-CONTAINING PROTEIN"/>
    <property type="match status" value="1"/>
</dbReference>
<accession>A0A2I2G5L9</accession>
<proteinExistence type="inferred from homology"/>
<evidence type="ECO:0000256" key="3">
    <source>
        <dbReference type="ARBA" id="ARBA00004498"/>
    </source>
</evidence>
<dbReference type="SUPFAM" id="SSF54373">
    <property type="entry name" value="FAD-linked reductases, C-terminal domain"/>
    <property type="match status" value="1"/>
</dbReference>
<feature type="signal peptide" evidence="16">
    <location>
        <begin position="1"/>
        <end position="15"/>
    </location>
</feature>
<keyword evidence="10" id="KW-0560">Oxidoreductase</keyword>
<comment type="caution">
    <text evidence="19">The sequence shown here is derived from an EMBL/GenBank/DDBJ whole genome shotgun (WGS) entry which is preliminary data.</text>
</comment>
<keyword evidence="8 15" id="KW-0285">Flavoprotein</keyword>
<evidence type="ECO:0000256" key="1">
    <source>
        <dbReference type="ARBA" id="ARBA00001974"/>
    </source>
</evidence>
<dbReference type="OrthoDB" id="269227at2759"/>
<dbReference type="Gene3D" id="4.10.450.10">
    <property type="entry name" value="Glucose Oxidase, domain 2"/>
    <property type="match status" value="1"/>
</dbReference>
<keyword evidence="20" id="KW-1185">Reference proteome</keyword>
<dbReference type="Proteomes" id="UP000234275">
    <property type="component" value="Unassembled WGS sequence"/>
</dbReference>
<dbReference type="Gene3D" id="3.30.560.10">
    <property type="entry name" value="Glucose Oxidase, domain 3"/>
    <property type="match status" value="1"/>
</dbReference>
<evidence type="ECO:0000256" key="2">
    <source>
        <dbReference type="ARBA" id="ARBA00004191"/>
    </source>
</evidence>
<evidence type="ECO:0000313" key="19">
    <source>
        <dbReference type="EMBL" id="PLB48176.1"/>
    </source>
</evidence>
<dbReference type="InterPro" id="IPR007867">
    <property type="entry name" value="GMC_OxRtase_C"/>
</dbReference>